<evidence type="ECO:0000259" key="9">
    <source>
        <dbReference type="Pfam" id="PF07715"/>
    </source>
</evidence>
<keyword evidence="8" id="KW-0732">Signal</keyword>
<dbReference type="Proteomes" id="UP000285794">
    <property type="component" value="Unassembled WGS sequence"/>
</dbReference>
<feature type="domain" description="TonB-dependent receptor plug" evidence="9">
    <location>
        <begin position="133"/>
        <end position="220"/>
    </location>
</feature>
<feature type="chain" id="PRO_5019073049" evidence="8">
    <location>
        <begin position="23"/>
        <end position="803"/>
    </location>
</feature>
<keyword evidence="11" id="KW-1185">Reference proteome</keyword>
<keyword evidence="10" id="KW-0675">Receptor</keyword>
<reference evidence="10 11" key="1">
    <citation type="submission" date="2018-07" db="EMBL/GenBank/DDBJ databases">
        <title>Draft genome sequence of Ancylomarina sp. M1P.</title>
        <authorList>
            <person name="Yadav S."/>
            <person name="Villanueva L."/>
            <person name="Damste J.S.S."/>
        </authorList>
    </citation>
    <scope>NUCLEOTIDE SEQUENCE [LARGE SCALE GENOMIC DNA]</scope>
    <source>
        <strain evidence="10 11">M1P</strain>
    </source>
</reference>
<dbReference type="Gene3D" id="2.170.130.10">
    <property type="entry name" value="TonB-dependent receptor, plug domain"/>
    <property type="match status" value="1"/>
</dbReference>
<dbReference type="InterPro" id="IPR012910">
    <property type="entry name" value="Plug_dom"/>
</dbReference>
<evidence type="ECO:0000256" key="1">
    <source>
        <dbReference type="ARBA" id="ARBA00004571"/>
    </source>
</evidence>
<dbReference type="EMBL" id="QQWG01000010">
    <property type="protein sequence ID" value="RRG21032.1"/>
    <property type="molecule type" value="Genomic_DNA"/>
</dbReference>
<keyword evidence="4 7" id="KW-0812">Transmembrane</keyword>
<proteinExistence type="inferred from homology"/>
<keyword evidence="6 7" id="KW-0998">Cell outer membrane</keyword>
<evidence type="ECO:0000256" key="3">
    <source>
        <dbReference type="ARBA" id="ARBA00022452"/>
    </source>
</evidence>
<evidence type="ECO:0000256" key="7">
    <source>
        <dbReference type="PROSITE-ProRule" id="PRU01360"/>
    </source>
</evidence>
<evidence type="ECO:0000313" key="11">
    <source>
        <dbReference type="Proteomes" id="UP000285794"/>
    </source>
</evidence>
<evidence type="ECO:0000256" key="6">
    <source>
        <dbReference type="ARBA" id="ARBA00023237"/>
    </source>
</evidence>
<gene>
    <name evidence="10" type="ORF">DWB61_11480</name>
</gene>
<keyword evidence="3 7" id="KW-1134">Transmembrane beta strand</keyword>
<comment type="subcellular location">
    <subcellularLocation>
        <location evidence="1 7">Cell outer membrane</location>
        <topology evidence="1 7">Multi-pass membrane protein</topology>
    </subcellularLocation>
</comment>
<evidence type="ECO:0000256" key="8">
    <source>
        <dbReference type="SAM" id="SignalP"/>
    </source>
</evidence>
<sequence length="803" mass="92376">MHKIVSLYITLILIGMCPTLKAQNRASIKGTIKNEHGQAIYGVHIINKANSQATVSNKEGKYLIHYEPNKKLTLQFSHIAYQTFEKSFILKSGQTEVYNLTLKEKRQGLNEVDIKAQIKLQNKGIYLQTKEIDKIASAGGESIENLLKTLPGVSSNNELSSQYNVRGGNFDENLIYINDIEVYRPSLIRSSQQEGLSVINPDLVSSVLFSAGGFDAKYGDKLSSVLDIKYKMPSQFEASADVSLLGTSAHIANASKNGKLSYLAGFRYKTTRYLLASLDTEGDYNPKYKDFQTLVNYTFNPKWSLHLWANISQNKYGFKPKDRETNFGTISDALQLKMYFDGQEKDEYISNMEAITLKYCPNSKSLFQLITNRYATTEKERFDIQAQYYLQDLFMSQGGDQGEILENLGIGTYLDHANNKLERNVKSIKLKADHQFGNLHLQWGVKALHEKVDDRINEWQYQDSAGYSVPFSDSETGLAYSRQAVNRIKGTHLSGYSQGNYKFNSRAGDFQITAGLRYHHWTYSKNYFLSPRFSLNFIPNWEKKMKFRLAIGNYQQMPSYRESLRIDGSISSKLNIQEAWHYTLAHEYLFKIRERDFRLSSEFYYKDLKSLIPYDIENVRLRYYGDQKAKGYAAGLEFRLNWEYVPDTESWISLSLMKTREDILGDNMGFIARPSDQRFNFSMFFQDYMPGNPTYKMHLTLIYAGGLPVWAPKQGKQGPNFNMPHYKRADLGFSKELLDSNNANNKGLLKHFKSMWIGLEIFNLFDINNTVSYLWISDIRGNQYAIPNYLTARKLNLKLSAKF</sequence>
<dbReference type="Gene3D" id="2.60.40.1120">
    <property type="entry name" value="Carboxypeptidase-like, regulatory domain"/>
    <property type="match status" value="1"/>
</dbReference>
<organism evidence="10 11">
    <name type="scientific">Ancylomarina euxinus</name>
    <dbReference type="NCBI Taxonomy" id="2283627"/>
    <lineage>
        <taxon>Bacteria</taxon>
        <taxon>Pseudomonadati</taxon>
        <taxon>Bacteroidota</taxon>
        <taxon>Bacteroidia</taxon>
        <taxon>Marinilabiliales</taxon>
        <taxon>Marinifilaceae</taxon>
        <taxon>Ancylomarina</taxon>
    </lineage>
</organism>
<comment type="similarity">
    <text evidence="7">Belongs to the TonB-dependent receptor family.</text>
</comment>
<keyword evidence="2 7" id="KW-0813">Transport</keyword>
<evidence type="ECO:0000256" key="5">
    <source>
        <dbReference type="ARBA" id="ARBA00023136"/>
    </source>
</evidence>
<dbReference type="PROSITE" id="PS52016">
    <property type="entry name" value="TONB_DEPENDENT_REC_3"/>
    <property type="match status" value="1"/>
</dbReference>
<keyword evidence="5 7" id="KW-0472">Membrane</keyword>
<dbReference type="InterPro" id="IPR036942">
    <property type="entry name" value="Beta-barrel_TonB_sf"/>
</dbReference>
<accession>A0A425Y081</accession>
<name>A0A425Y081_9BACT</name>
<evidence type="ECO:0000256" key="2">
    <source>
        <dbReference type="ARBA" id="ARBA00022448"/>
    </source>
</evidence>
<dbReference type="SUPFAM" id="SSF49464">
    <property type="entry name" value="Carboxypeptidase regulatory domain-like"/>
    <property type="match status" value="1"/>
</dbReference>
<dbReference type="InterPro" id="IPR037066">
    <property type="entry name" value="Plug_dom_sf"/>
</dbReference>
<dbReference type="AlphaFoldDB" id="A0A425Y081"/>
<feature type="signal peptide" evidence="8">
    <location>
        <begin position="1"/>
        <end position="22"/>
    </location>
</feature>
<evidence type="ECO:0000313" key="10">
    <source>
        <dbReference type="EMBL" id="RRG21032.1"/>
    </source>
</evidence>
<comment type="caution">
    <text evidence="10">The sequence shown here is derived from an EMBL/GenBank/DDBJ whole genome shotgun (WGS) entry which is preliminary data.</text>
</comment>
<dbReference type="Gene3D" id="2.40.170.20">
    <property type="entry name" value="TonB-dependent receptor, beta-barrel domain"/>
    <property type="match status" value="1"/>
</dbReference>
<dbReference type="GO" id="GO:0009279">
    <property type="term" value="C:cell outer membrane"/>
    <property type="evidence" value="ECO:0007669"/>
    <property type="project" value="UniProtKB-SubCell"/>
</dbReference>
<dbReference type="Pfam" id="PF13715">
    <property type="entry name" value="CarbopepD_reg_2"/>
    <property type="match status" value="1"/>
</dbReference>
<protein>
    <submittedName>
        <fullName evidence="10">TonB-dependent receptor</fullName>
    </submittedName>
</protein>
<evidence type="ECO:0000256" key="4">
    <source>
        <dbReference type="ARBA" id="ARBA00022692"/>
    </source>
</evidence>
<dbReference type="SUPFAM" id="SSF56935">
    <property type="entry name" value="Porins"/>
    <property type="match status" value="1"/>
</dbReference>
<dbReference type="InterPro" id="IPR008969">
    <property type="entry name" value="CarboxyPept-like_regulatory"/>
</dbReference>
<dbReference type="Pfam" id="PF07715">
    <property type="entry name" value="Plug"/>
    <property type="match status" value="1"/>
</dbReference>
<dbReference type="InterPro" id="IPR039426">
    <property type="entry name" value="TonB-dep_rcpt-like"/>
</dbReference>